<evidence type="ECO:0000313" key="7">
    <source>
        <dbReference type="EMBL" id="MFD2065252.1"/>
    </source>
</evidence>
<keyword evidence="3 4" id="KW-0067">ATP-binding</keyword>
<keyword evidence="4 5" id="KW-0436">Ligase</keyword>
<accession>A0ABW4WR80</accession>
<feature type="binding site" evidence="4">
    <location>
        <begin position="173"/>
        <end position="176"/>
    </location>
    <ligand>
        <name>ATP</name>
        <dbReference type="ChEBI" id="CHEBI:30616"/>
    </ligand>
</feature>
<dbReference type="SUPFAM" id="SSF56059">
    <property type="entry name" value="Glutathione synthetase ATP-binding domain-like"/>
    <property type="match status" value="1"/>
</dbReference>
<dbReference type="PROSITE" id="PS50975">
    <property type="entry name" value="ATP_GRASP"/>
    <property type="match status" value="1"/>
</dbReference>
<dbReference type="Proteomes" id="UP001597369">
    <property type="component" value="Unassembled WGS sequence"/>
</dbReference>
<keyword evidence="2 4" id="KW-0658">Purine biosynthesis</keyword>
<evidence type="ECO:0000256" key="5">
    <source>
        <dbReference type="RuleBase" id="RU361200"/>
    </source>
</evidence>
<gene>
    <name evidence="4 5" type="primary">purK</name>
    <name evidence="7" type="ORF">ACFSKU_00015</name>
</gene>
<comment type="pathway">
    <text evidence="4 5">Purine metabolism; IMP biosynthesis via de novo pathway; 5-amino-1-(5-phospho-D-ribosyl)imidazole-4-carboxylate from 5-amino-1-(5-phospho-D-ribosyl)imidazole (N5-CAIR route): step 1/2.</text>
</comment>
<dbReference type="NCBIfam" id="TIGR01161">
    <property type="entry name" value="purK"/>
    <property type="match status" value="1"/>
</dbReference>
<comment type="subunit">
    <text evidence="4 5">Homodimer.</text>
</comment>
<dbReference type="EC" id="6.3.4.18" evidence="4 5"/>
<evidence type="ECO:0000313" key="8">
    <source>
        <dbReference type="Proteomes" id="UP001597369"/>
    </source>
</evidence>
<dbReference type="Pfam" id="PF02222">
    <property type="entry name" value="ATP-grasp"/>
    <property type="match status" value="1"/>
</dbReference>
<feature type="binding site" evidence="4">
    <location>
        <position position="104"/>
    </location>
    <ligand>
        <name>ATP</name>
        <dbReference type="ChEBI" id="CHEBI:30616"/>
    </ligand>
</feature>
<comment type="caution">
    <text evidence="7">The sequence shown here is derived from an EMBL/GenBank/DDBJ whole genome shotgun (WGS) entry which is preliminary data.</text>
</comment>
<protein>
    <recommendedName>
        <fullName evidence="4 5">N5-carboxyaminoimidazole ribonucleotide synthase</fullName>
        <shortName evidence="4 5">N5-CAIR synthase</shortName>
        <ecNumber evidence="4 5">6.3.4.18</ecNumber>
    </recommendedName>
    <alternativeName>
        <fullName evidence="4 5">5-(carboxyamino)imidazole ribonucleotide synthetase</fullName>
    </alternativeName>
</protein>
<comment type="similarity">
    <text evidence="4 5">Belongs to the PurK/PurT family.</text>
</comment>
<dbReference type="PANTHER" id="PTHR11609">
    <property type="entry name" value="PURINE BIOSYNTHESIS PROTEIN 6/7, PUR6/7"/>
    <property type="match status" value="1"/>
</dbReference>
<dbReference type="EMBL" id="JBHUHV010000001">
    <property type="protein sequence ID" value="MFD2065252.1"/>
    <property type="molecule type" value="Genomic_DNA"/>
</dbReference>
<comment type="caution">
    <text evidence="4">Lacks conserved residue(s) required for the propagation of feature annotation.</text>
</comment>
<name>A0ABW4WR80_9BACT</name>
<dbReference type="Gene3D" id="3.30.1490.20">
    <property type="entry name" value="ATP-grasp fold, A domain"/>
    <property type="match status" value="1"/>
</dbReference>
<comment type="function">
    <text evidence="4">Catalyzes the ATP-dependent conversion of 5-aminoimidazole ribonucleotide (AIR) and HCO(3)(-) to N5-carboxyaminoimidazole ribonucleotide (N5-CAIR).</text>
</comment>
<dbReference type="NCBIfam" id="NF004679">
    <property type="entry name" value="PRK06019.1-5"/>
    <property type="match status" value="1"/>
</dbReference>
<sequence>MKGEVKLGILGGGQLGRMLLQAGLDFNLYTLILDPDENAPCKDLCNEFYVGNFRDFDTVYEFGRNCHILTIEIEHVNADALEKLEEEGVKVYPDAKTVRTIQDKGLQKEFYKQHNIPTADFRILKDKQELQENLSFLPAFQKLRREGYDGRGVTRLASEADLGKAFEEPSVLEKLVDFEKEISVIVARNAKGEVSAFPMVELSFHPEHNLVDSLFAPANVSEVLQQQAKEIAMRVISSFEMVGILAVEMFLTKDGQILVNEVAPRPHNSGHHTIKANFTSQYEQHLRAIMNLPLGATDIQSAAVMLNLLGEPGHDGEAAYDGLQDALAVPGVYIHLYGKKFTRPARKMGHVTVLGESLEQAQQRAESVKNVIKVKAL</sequence>
<dbReference type="RefSeq" id="WP_229963058.1">
    <property type="nucleotide sequence ID" value="NZ_JAJJWI010000046.1"/>
</dbReference>
<feature type="binding site" evidence="4">
    <location>
        <begin position="260"/>
        <end position="261"/>
    </location>
    <ligand>
        <name>ATP</name>
        <dbReference type="ChEBI" id="CHEBI:30616"/>
    </ligand>
</feature>
<dbReference type="Gene3D" id="3.40.50.20">
    <property type="match status" value="1"/>
</dbReference>
<dbReference type="InterPro" id="IPR011054">
    <property type="entry name" value="Rudment_hybrid_motif"/>
</dbReference>
<evidence type="ECO:0000256" key="2">
    <source>
        <dbReference type="ARBA" id="ARBA00022755"/>
    </source>
</evidence>
<keyword evidence="1 4" id="KW-0547">Nucleotide-binding</keyword>
<dbReference type="Pfam" id="PF22660">
    <property type="entry name" value="RS_preATP-grasp-like"/>
    <property type="match status" value="1"/>
</dbReference>
<dbReference type="InterPro" id="IPR016185">
    <property type="entry name" value="PreATP-grasp_dom_sf"/>
</dbReference>
<dbReference type="InterPro" id="IPR003135">
    <property type="entry name" value="ATP-grasp_carboxylate-amine"/>
</dbReference>
<dbReference type="SUPFAM" id="SSF52440">
    <property type="entry name" value="PreATP-grasp domain"/>
    <property type="match status" value="1"/>
</dbReference>
<dbReference type="InterPro" id="IPR013815">
    <property type="entry name" value="ATP_grasp_subdomain_1"/>
</dbReference>
<evidence type="ECO:0000256" key="3">
    <source>
        <dbReference type="ARBA" id="ARBA00022840"/>
    </source>
</evidence>
<dbReference type="Gene3D" id="3.30.470.20">
    <property type="entry name" value="ATP-grasp fold, B domain"/>
    <property type="match status" value="1"/>
</dbReference>
<dbReference type="SUPFAM" id="SSF51246">
    <property type="entry name" value="Rudiment single hybrid motif"/>
    <property type="match status" value="1"/>
</dbReference>
<dbReference type="PANTHER" id="PTHR11609:SF5">
    <property type="entry name" value="PHOSPHORIBOSYLAMINOIMIDAZOLE CARBOXYLASE"/>
    <property type="match status" value="1"/>
</dbReference>
<organism evidence="7 8">
    <name type="scientific">Pontibacter silvestris</name>
    <dbReference type="NCBI Taxonomy" id="2305183"/>
    <lineage>
        <taxon>Bacteria</taxon>
        <taxon>Pseudomonadati</taxon>
        <taxon>Bacteroidota</taxon>
        <taxon>Cytophagia</taxon>
        <taxon>Cytophagales</taxon>
        <taxon>Hymenobacteraceae</taxon>
        <taxon>Pontibacter</taxon>
    </lineage>
</organism>
<evidence type="ECO:0000256" key="1">
    <source>
        <dbReference type="ARBA" id="ARBA00022741"/>
    </source>
</evidence>
<feature type="binding site" evidence="4">
    <location>
        <position position="142"/>
    </location>
    <ligand>
        <name>ATP</name>
        <dbReference type="ChEBI" id="CHEBI:30616"/>
    </ligand>
</feature>
<feature type="domain" description="ATP-grasp" evidence="6">
    <location>
        <begin position="108"/>
        <end position="290"/>
    </location>
</feature>
<evidence type="ECO:0000259" key="6">
    <source>
        <dbReference type="PROSITE" id="PS50975"/>
    </source>
</evidence>
<dbReference type="HAMAP" id="MF_01928">
    <property type="entry name" value="PurK"/>
    <property type="match status" value="1"/>
</dbReference>
<dbReference type="InterPro" id="IPR011761">
    <property type="entry name" value="ATP-grasp"/>
</dbReference>
<comment type="catalytic activity">
    <reaction evidence="4 5">
        <text>5-amino-1-(5-phospho-beta-D-ribosyl)imidazole + hydrogencarbonate + ATP = 5-carboxyamino-1-(5-phospho-D-ribosyl)imidazole + ADP + phosphate + 2 H(+)</text>
        <dbReference type="Rhea" id="RHEA:19317"/>
        <dbReference type="ChEBI" id="CHEBI:15378"/>
        <dbReference type="ChEBI" id="CHEBI:17544"/>
        <dbReference type="ChEBI" id="CHEBI:30616"/>
        <dbReference type="ChEBI" id="CHEBI:43474"/>
        <dbReference type="ChEBI" id="CHEBI:58730"/>
        <dbReference type="ChEBI" id="CHEBI:137981"/>
        <dbReference type="ChEBI" id="CHEBI:456216"/>
        <dbReference type="EC" id="6.3.4.18"/>
    </reaction>
</comment>
<evidence type="ECO:0000256" key="4">
    <source>
        <dbReference type="HAMAP-Rule" id="MF_01928"/>
    </source>
</evidence>
<comment type="function">
    <text evidence="5">Catalyzes the ATP-dependent conversion of 5-aminoimidazole ribonucleotide (AIR) and HCO(3)- to N5-carboxyaminoimidazole ribonucleotide (N5-CAIR).</text>
</comment>
<dbReference type="InterPro" id="IPR054350">
    <property type="entry name" value="PurT/PurK_preATP-grasp"/>
</dbReference>
<keyword evidence="8" id="KW-1185">Reference proteome</keyword>
<dbReference type="Pfam" id="PF17769">
    <property type="entry name" value="PurK_C"/>
    <property type="match status" value="1"/>
</dbReference>
<dbReference type="InterPro" id="IPR040686">
    <property type="entry name" value="PurK_C"/>
</dbReference>
<reference evidence="8" key="1">
    <citation type="journal article" date="2019" name="Int. J. Syst. Evol. Microbiol.">
        <title>The Global Catalogue of Microorganisms (GCM) 10K type strain sequencing project: providing services to taxonomists for standard genome sequencing and annotation.</title>
        <authorList>
            <consortium name="The Broad Institute Genomics Platform"/>
            <consortium name="The Broad Institute Genome Sequencing Center for Infectious Disease"/>
            <person name="Wu L."/>
            <person name="Ma J."/>
        </authorList>
    </citation>
    <scope>NUCLEOTIDE SEQUENCE [LARGE SCALE GENOMIC DNA]</scope>
    <source>
        <strain evidence="8">JCM 16545</strain>
    </source>
</reference>
<dbReference type="InterPro" id="IPR005875">
    <property type="entry name" value="PurK"/>
</dbReference>
<proteinExistence type="inferred from homology"/>
<dbReference type="GO" id="GO:0034028">
    <property type="term" value="F:5-(carboxyamino)imidazole ribonucleotide synthase activity"/>
    <property type="evidence" value="ECO:0007669"/>
    <property type="project" value="UniProtKB-EC"/>
</dbReference>
<feature type="binding site" evidence="4">
    <location>
        <position position="181"/>
    </location>
    <ligand>
        <name>ATP</name>
        <dbReference type="ChEBI" id="CHEBI:30616"/>
    </ligand>
</feature>